<keyword evidence="3" id="KW-1003">Cell membrane</keyword>
<dbReference type="Proteomes" id="UP001190336">
    <property type="component" value="Chromosome"/>
</dbReference>
<keyword evidence="5" id="KW-1133">Transmembrane helix</keyword>
<dbReference type="Gene3D" id="2.60.40.2880">
    <property type="entry name" value="MmpS1-5, C-terminal soluble domain"/>
    <property type="match status" value="1"/>
</dbReference>
<keyword evidence="6" id="KW-0472">Membrane</keyword>
<evidence type="ECO:0000256" key="2">
    <source>
        <dbReference type="ARBA" id="ARBA00007531"/>
    </source>
</evidence>
<dbReference type="EMBL" id="OY726394">
    <property type="protein sequence ID" value="CAJ1502491.1"/>
    <property type="molecule type" value="Genomic_DNA"/>
</dbReference>
<evidence type="ECO:0000313" key="7">
    <source>
        <dbReference type="EMBL" id="CAJ1502491.1"/>
    </source>
</evidence>
<evidence type="ECO:0000256" key="5">
    <source>
        <dbReference type="ARBA" id="ARBA00022989"/>
    </source>
</evidence>
<proteinExistence type="inferred from homology"/>
<comment type="similarity">
    <text evidence="2">Belongs to the MmpS family.</text>
</comment>
<sequence>MFGVLRRAWLPLLIVVVLAVGVGVVHRVRSYFGGDDSSSSAAPFEDTKPFHPKIVVYEIFSPDGTYADINYLDLDATPQRLDGASLPWSLTLSTTNPAVSPNIVAQGDGATIGCRVTIDGEVKDERIATGPVSAQTFCIVKSA</sequence>
<evidence type="ECO:0000313" key="8">
    <source>
        <dbReference type="Proteomes" id="UP001190336"/>
    </source>
</evidence>
<evidence type="ECO:0000256" key="4">
    <source>
        <dbReference type="ARBA" id="ARBA00022692"/>
    </source>
</evidence>
<evidence type="ECO:0000256" key="6">
    <source>
        <dbReference type="ARBA" id="ARBA00023136"/>
    </source>
</evidence>
<protein>
    <submittedName>
        <fullName evidence="7">MmpS family transport accessory protein</fullName>
    </submittedName>
</protein>
<accession>A0ABN9NC14</accession>
<keyword evidence="8" id="KW-1185">Reference proteome</keyword>
<evidence type="ECO:0000256" key="3">
    <source>
        <dbReference type="ARBA" id="ARBA00022475"/>
    </source>
</evidence>
<evidence type="ECO:0000256" key="1">
    <source>
        <dbReference type="ARBA" id="ARBA00004236"/>
    </source>
</evidence>
<comment type="subcellular location">
    <subcellularLocation>
        <location evidence="1">Cell membrane</location>
    </subcellularLocation>
</comment>
<organism evidence="7 8">
    <name type="scientific">[Mycobacterium] kokjensenii</name>
    <dbReference type="NCBI Taxonomy" id="3064287"/>
    <lineage>
        <taxon>Bacteria</taxon>
        <taxon>Bacillati</taxon>
        <taxon>Actinomycetota</taxon>
        <taxon>Actinomycetes</taxon>
        <taxon>Mycobacteriales</taxon>
        <taxon>Mycobacteriaceae</taxon>
        <taxon>Mycolicibacter</taxon>
    </lineage>
</organism>
<dbReference type="InterPro" id="IPR008693">
    <property type="entry name" value="MmpS"/>
</dbReference>
<gene>
    <name evidence="7" type="ORF">MU0083_002946</name>
</gene>
<reference evidence="7 8" key="1">
    <citation type="submission" date="2023-08" db="EMBL/GenBank/DDBJ databases">
        <authorList>
            <person name="Folkvardsen B D."/>
            <person name="Norman A."/>
        </authorList>
    </citation>
    <scope>NUCLEOTIDE SEQUENCE [LARGE SCALE GENOMIC DNA]</scope>
    <source>
        <strain evidence="7 8">Mu0083</strain>
    </source>
</reference>
<keyword evidence="4" id="KW-0812">Transmembrane</keyword>
<dbReference type="RefSeq" id="WP_308473675.1">
    <property type="nucleotide sequence ID" value="NZ_OY726394.1"/>
</dbReference>
<dbReference type="InterPro" id="IPR038468">
    <property type="entry name" value="MmpS_C"/>
</dbReference>
<dbReference type="Pfam" id="PF05423">
    <property type="entry name" value="Mycobact_memb"/>
    <property type="match status" value="1"/>
</dbReference>
<name>A0ABN9NC14_9MYCO</name>